<evidence type="ECO:0000313" key="2">
    <source>
        <dbReference type="EMBL" id="EOD46648.1"/>
    </source>
</evidence>
<protein>
    <recommendedName>
        <fullName evidence="4">Dynactin arp1 p25 subunit protein</fullName>
    </recommendedName>
</protein>
<accession>R1EFU8</accession>
<feature type="signal peptide" evidence="1">
    <location>
        <begin position="1"/>
        <end position="18"/>
    </location>
</feature>
<evidence type="ECO:0008006" key="4">
    <source>
        <dbReference type="Google" id="ProtNLM"/>
    </source>
</evidence>
<name>R1EFU8_BOTPV</name>
<proteinExistence type="predicted"/>
<dbReference type="EMBL" id="KB916424">
    <property type="protein sequence ID" value="EOD46648.1"/>
    <property type="molecule type" value="Genomic_DNA"/>
</dbReference>
<gene>
    <name evidence="2" type="ORF">UCRNP2_6622</name>
</gene>
<dbReference type="HOGENOM" id="CLU_093550_0_0_1"/>
<dbReference type="Proteomes" id="UP000013521">
    <property type="component" value="Unassembled WGS sequence"/>
</dbReference>
<dbReference type="OMA" id="MSCANTY"/>
<evidence type="ECO:0000313" key="3">
    <source>
        <dbReference type="Proteomes" id="UP000013521"/>
    </source>
</evidence>
<evidence type="ECO:0000256" key="1">
    <source>
        <dbReference type="SAM" id="SignalP"/>
    </source>
</evidence>
<dbReference type="eggNOG" id="ENOG502SRM6">
    <property type="taxonomic scope" value="Eukaryota"/>
</dbReference>
<dbReference type="AlphaFoldDB" id="R1EFU8"/>
<dbReference type="OrthoDB" id="4160690at2759"/>
<keyword evidence="1" id="KW-0732">Signal</keyword>
<reference evidence="3" key="1">
    <citation type="journal article" date="2013" name="Genome Announc.">
        <title>Draft genome sequence of Neofusicoccum parvum isolate UCR-NP2, a fungal vascular pathogen associated with grapevine cankers.</title>
        <authorList>
            <person name="Blanco-Ulate B."/>
            <person name="Rolshausen P."/>
            <person name="Cantu D."/>
        </authorList>
    </citation>
    <scope>NUCLEOTIDE SEQUENCE [LARGE SCALE GENOMIC DNA]</scope>
    <source>
        <strain evidence="3">UCR-NP2</strain>
    </source>
</reference>
<organism evidence="2 3">
    <name type="scientific">Botryosphaeria parva (strain UCR-NP2)</name>
    <name type="common">Grapevine canker fungus</name>
    <name type="synonym">Neofusicoccum parvum</name>
    <dbReference type="NCBI Taxonomy" id="1287680"/>
    <lineage>
        <taxon>Eukaryota</taxon>
        <taxon>Fungi</taxon>
        <taxon>Dikarya</taxon>
        <taxon>Ascomycota</taxon>
        <taxon>Pezizomycotina</taxon>
        <taxon>Dothideomycetes</taxon>
        <taxon>Dothideomycetes incertae sedis</taxon>
        <taxon>Botryosphaeriales</taxon>
        <taxon>Botryosphaeriaceae</taxon>
        <taxon>Neofusicoccum</taxon>
    </lineage>
</organism>
<sequence>MHFSTATIACALPLLAAAFEFPDFVPLHKRQEPGTPAYECHANCGGVITLSRTDGFCDTSDFTTKFNACMACAVEYDIWQYYGSSVTRAANTCGVEVNLSSSASAEATTAAPSTSAAAVTTAVATTESSEAPETISSAAPASTPVESSAASSTVAATSSAAVESSSVEASSTNHSRHRYSYSYPLRYSI</sequence>
<dbReference type="KEGG" id="npa:UCRNP2_6622"/>
<feature type="chain" id="PRO_5004347011" description="Dynactin arp1 p25 subunit protein" evidence="1">
    <location>
        <begin position="19"/>
        <end position="189"/>
    </location>
</feature>